<evidence type="ECO:0000313" key="2">
    <source>
        <dbReference type="Proteomes" id="UP000296374"/>
    </source>
</evidence>
<dbReference type="SUPFAM" id="SSF69279">
    <property type="entry name" value="Phage tail proteins"/>
    <property type="match status" value="1"/>
</dbReference>
<gene>
    <name evidence="1" type="ORF">E4191_11045</name>
</gene>
<dbReference type="RefSeq" id="WP_135313453.1">
    <property type="nucleotide sequence ID" value="NZ_CP038439.1"/>
</dbReference>
<sequence>MSFFATTINGLPPTGHYAPDFQVEIEGEPLDPESKGDVLSLKVVMDLENMTSAEIELNNWDDRRVWFKYSDQSGIYVGNRVHVKMGYADRILSMLEGRINSLTPQFPSTGSSTLSVGVLDNMQLLKDRRPAEGEQRQFRGMTDPEIARAIATRNGLEADVDDGGAEHDEVIQGDLDDAQFLTQRARRTDSDCFIYTDPDSGAAKLRFGAPRDERAGGRARNHAFVWGESLKSFSPTLTMSSQVAQVTVRGWNEEEMEPIVATATQADIADAAGGNTGAGNAETAVGGREDVVIGAAVTTQAEADALARALLRERAYEFITGKGEIIGLPDLRPGDTMTIAGLGDRFSGTYYVKKVEHEIGSGGYGTRFEVRKSYDEGANS</sequence>
<dbReference type="Gene3D" id="3.30.1920.10">
    <property type="entry name" value="Baseplate protein-like domains - 2 layer sandwich fold"/>
    <property type="match status" value="1"/>
</dbReference>
<accession>A0A4P7HPH6</accession>
<dbReference type="Proteomes" id="UP000296374">
    <property type="component" value="Chromosome"/>
</dbReference>
<dbReference type="InterPro" id="IPR023399">
    <property type="entry name" value="Baseplate-like_2-layer_sand"/>
</dbReference>
<name>A0A4P7HPH6_9RHOB</name>
<dbReference type="EMBL" id="CP038439">
    <property type="protein sequence ID" value="QBX35171.1"/>
    <property type="molecule type" value="Genomic_DNA"/>
</dbReference>
<dbReference type="KEGG" id="plia:E4191_11045"/>
<organism evidence="1 2">
    <name type="scientific">Paracoccus liaowanqingii</name>
    <dbReference type="NCBI Taxonomy" id="2560053"/>
    <lineage>
        <taxon>Bacteria</taxon>
        <taxon>Pseudomonadati</taxon>
        <taxon>Pseudomonadota</taxon>
        <taxon>Alphaproteobacteria</taxon>
        <taxon>Rhodobacterales</taxon>
        <taxon>Paracoccaceae</taxon>
        <taxon>Paracoccus</taxon>
    </lineage>
</organism>
<evidence type="ECO:0000313" key="1">
    <source>
        <dbReference type="EMBL" id="QBX35171.1"/>
    </source>
</evidence>
<reference evidence="2" key="1">
    <citation type="submission" date="2019-03" db="EMBL/GenBank/DDBJ databases">
        <authorList>
            <person name="Li J."/>
        </authorList>
    </citation>
    <scope>NUCLEOTIDE SEQUENCE [LARGE SCALE GENOMIC DNA]</scope>
    <source>
        <strain evidence="2">2251</strain>
    </source>
</reference>
<dbReference type="AlphaFoldDB" id="A0A4P7HPH6"/>
<protein>
    <submittedName>
        <fullName evidence="1">Phage late control D family protein</fullName>
    </submittedName>
</protein>
<proteinExistence type="predicted"/>
<dbReference type="Gene3D" id="3.55.50.10">
    <property type="entry name" value="Baseplate protein-like domains"/>
    <property type="match status" value="1"/>
</dbReference>
<dbReference type="Gene3D" id="2.30.300.10">
    <property type="entry name" value="Baseplate protein-like domain - beta roll fold"/>
    <property type="match status" value="1"/>
</dbReference>